<dbReference type="EMBL" id="JBHULH010000004">
    <property type="protein sequence ID" value="MFD2567643.1"/>
    <property type="molecule type" value="Genomic_DNA"/>
</dbReference>
<evidence type="ECO:0000313" key="1">
    <source>
        <dbReference type="EMBL" id="MFD2567643.1"/>
    </source>
</evidence>
<gene>
    <name evidence="1" type="ORF">ACFSRZ_09685</name>
</gene>
<proteinExistence type="predicted"/>
<keyword evidence="2" id="KW-1185">Reference proteome</keyword>
<organism evidence="1 2">
    <name type="scientific">Pseudotenacibaculum haliotis</name>
    <dbReference type="NCBI Taxonomy" id="1862138"/>
    <lineage>
        <taxon>Bacteria</taxon>
        <taxon>Pseudomonadati</taxon>
        <taxon>Bacteroidota</taxon>
        <taxon>Flavobacteriia</taxon>
        <taxon>Flavobacteriales</taxon>
        <taxon>Flavobacteriaceae</taxon>
        <taxon>Pseudotenacibaculum</taxon>
    </lineage>
</organism>
<sequence length="171" mass="19889">MKKTHLVIVLFCTLFVFSSLTKHPVKLTSSELKYDPKAASLQIECKVFIDDFAIAFLSPTIEARMNLSTLTEEDKKLIEDYFGKKFKVFVNGIQLPIKFNTYKSKDNVMTLQFSKIDIALNKGDRILIENELLFDEFEFLQSNWMTLRFPPFISNYNFASKLDKSPYSRTL</sequence>
<name>A0ABW5LUD9_9FLAO</name>
<dbReference type="RefSeq" id="WP_379666353.1">
    <property type="nucleotide sequence ID" value="NZ_JBHULH010000004.1"/>
</dbReference>
<protein>
    <submittedName>
        <fullName evidence="1">DUF6702 family protein</fullName>
    </submittedName>
</protein>
<dbReference type="InterPro" id="IPR046525">
    <property type="entry name" value="DUF6702"/>
</dbReference>
<dbReference type="Pfam" id="PF20420">
    <property type="entry name" value="DUF6702"/>
    <property type="match status" value="1"/>
</dbReference>
<dbReference type="Proteomes" id="UP001597508">
    <property type="component" value="Unassembled WGS sequence"/>
</dbReference>
<accession>A0ABW5LUD9</accession>
<comment type="caution">
    <text evidence="1">The sequence shown here is derived from an EMBL/GenBank/DDBJ whole genome shotgun (WGS) entry which is preliminary data.</text>
</comment>
<reference evidence="2" key="1">
    <citation type="journal article" date="2019" name="Int. J. Syst. Evol. Microbiol.">
        <title>The Global Catalogue of Microorganisms (GCM) 10K type strain sequencing project: providing services to taxonomists for standard genome sequencing and annotation.</title>
        <authorList>
            <consortium name="The Broad Institute Genomics Platform"/>
            <consortium name="The Broad Institute Genome Sequencing Center for Infectious Disease"/>
            <person name="Wu L."/>
            <person name="Ma J."/>
        </authorList>
    </citation>
    <scope>NUCLEOTIDE SEQUENCE [LARGE SCALE GENOMIC DNA]</scope>
    <source>
        <strain evidence="2">KCTC 52127</strain>
    </source>
</reference>
<evidence type="ECO:0000313" key="2">
    <source>
        <dbReference type="Proteomes" id="UP001597508"/>
    </source>
</evidence>